<dbReference type="SUPFAM" id="SSF50630">
    <property type="entry name" value="Acid proteases"/>
    <property type="match status" value="1"/>
</dbReference>
<organism evidence="2 3">
    <name type="scientific">Datura stramonium</name>
    <name type="common">Jimsonweed</name>
    <name type="synonym">Common thornapple</name>
    <dbReference type="NCBI Taxonomy" id="4076"/>
    <lineage>
        <taxon>Eukaryota</taxon>
        <taxon>Viridiplantae</taxon>
        <taxon>Streptophyta</taxon>
        <taxon>Embryophyta</taxon>
        <taxon>Tracheophyta</taxon>
        <taxon>Spermatophyta</taxon>
        <taxon>Magnoliopsida</taxon>
        <taxon>eudicotyledons</taxon>
        <taxon>Gunneridae</taxon>
        <taxon>Pentapetalae</taxon>
        <taxon>asterids</taxon>
        <taxon>lamiids</taxon>
        <taxon>Solanales</taxon>
        <taxon>Solanaceae</taxon>
        <taxon>Solanoideae</taxon>
        <taxon>Datureae</taxon>
        <taxon>Datura</taxon>
    </lineage>
</organism>
<dbReference type="PANTHER" id="PTHR13683:SF875">
    <property type="entry name" value="EUKARYOTIC ASPARTYL PROTEASE FAMILY PROTEIN"/>
    <property type="match status" value="1"/>
</dbReference>
<proteinExistence type="predicted"/>
<comment type="caution">
    <text evidence="2">The sequence shown here is derived from an EMBL/GenBank/DDBJ whole genome shotgun (WGS) entry which is preliminary data.</text>
</comment>
<dbReference type="PANTHER" id="PTHR13683">
    <property type="entry name" value="ASPARTYL PROTEASES"/>
    <property type="match status" value="1"/>
</dbReference>
<dbReference type="EMBL" id="JACEIK010001020">
    <property type="protein sequence ID" value="MCD7465125.1"/>
    <property type="molecule type" value="Genomic_DNA"/>
</dbReference>
<evidence type="ECO:0000313" key="2">
    <source>
        <dbReference type="EMBL" id="MCD7465125.1"/>
    </source>
</evidence>
<dbReference type="Gene3D" id="2.40.70.10">
    <property type="entry name" value="Acid Proteases"/>
    <property type="match status" value="1"/>
</dbReference>
<evidence type="ECO:0000259" key="1">
    <source>
        <dbReference type="Pfam" id="PF14541"/>
    </source>
</evidence>
<dbReference type="Proteomes" id="UP000823775">
    <property type="component" value="Unassembled WGS sequence"/>
</dbReference>
<sequence length="153" mass="16753">CSTSRFGDLGSTNRAIDGIFGFDRRSFSKLNPCMIYSPLVPSKSHYNVYLQSIMVNGQILPINPAAFATSADRGGTIIDSGTTLVHFALEAYEPFVNAITAAVSPSARPILFGRIQCYLVSPRKVLLSGAFRSGSNNFRRFITCECIYDLRQG</sequence>
<keyword evidence="3" id="KW-1185">Reference proteome</keyword>
<gene>
    <name evidence="2" type="ORF">HAX54_000667</name>
</gene>
<dbReference type="InterPro" id="IPR032799">
    <property type="entry name" value="TAXi_C"/>
</dbReference>
<name>A0ABS8T1A9_DATST</name>
<feature type="domain" description="Xylanase inhibitor C-terminal" evidence="1">
    <location>
        <begin position="45"/>
        <end position="106"/>
    </location>
</feature>
<reference evidence="2 3" key="1">
    <citation type="journal article" date="2021" name="BMC Genomics">
        <title>Datura genome reveals duplications of psychoactive alkaloid biosynthetic genes and high mutation rate following tissue culture.</title>
        <authorList>
            <person name="Rajewski A."/>
            <person name="Carter-House D."/>
            <person name="Stajich J."/>
            <person name="Litt A."/>
        </authorList>
    </citation>
    <scope>NUCLEOTIDE SEQUENCE [LARGE SCALE GENOMIC DNA]</scope>
    <source>
        <strain evidence="2">AR-01</strain>
    </source>
</reference>
<dbReference type="InterPro" id="IPR001461">
    <property type="entry name" value="Aspartic_peptidase_A1"/>
</dbReference>
<evidence type="ECO:0000313" key="3">
    <source>
        <dbReference type="Proteomes" id="UP000823775"/>
    </source>
</evidence>
<feature type="non-terminal residue" evidence="2">
    <location>
        <position position="1"/>
    </location>
</feature>
<protein>
    <recommendedName>
        <fullName evidence="1">Xylanase inhibitor C-terminal domain-containing protein</fullName>
    </recommendedName>
</protein>
<dbReference type="Pfam" id="PF14541">
    <property type="entry name" value="TAXi_C"/>
    <property type="match status" value="1"/>
</dbReference>
<accession>A0ABS8T1A9</accession>
<dbReference type="InterPro" id="IPR021109">
    <property type="entry name" value="Peptidase_aspartic_dom_sf"/>
</dbReference>